<gene>
    <name evidence="2" type="ORF">HHL20_14985</name>
</gene>
<reference evidence="2 3" key="1">
    <citation type="submission" date="2020-04" db="EMBL/GenBank/DDBJ databases">
        <title>Chryseobacterium sp. RJ-7-14 sp. nov., isolated from Jeju soil.</title>
        <authorList>
            <person name="Dahal R.H."/>
            <person name="Chaudhary D.K."/>
        </authorList>
    </citation>
    <scope>NUCLEOTIDE SEQUENCE [LARGE SCALE GENOMIC DNA]</scope>
    <source>
        <strain evidence="2 3">RJ-7-14</strain>
    </source>
</reference>
<keyword evidence="1" id="KW-0732">Signal</keyword>
<keyword evidence="3" id="KW-1185">Reference proteome</keyword>
<dbReference type="Proteomes" id="UP000552615">
    <property type="component" value="Unassembled WGS sequence"/>
</dbReference>
<evidence type="ECO:0008006" key="4">
    <source>
        <dbReference type="Google" id="ProtNLM"/>
    </source>
</evidence>
<dbReference type="EMBL" id="JABBGF010000003">
    <property type="protein sequence ID" value="NML58652.1"/>
    <property type="molecule type" value="Genomic_DNA"/>
</dbReference>
<evidence type="ECO:0000256" key="1">
    <source>
        <dbReference type="SAM" id="SignalP"/>
    </source>
</evidence>
<evidence type="ECO:0000313" key="2">
    <source>
        <dbReference type="EMBL" id="NML58652.1"/>
    </source>
</evidence>
<feature type="chain" id="PRO_5030528826" description="Cell wall anchor protein" evidence="1">
    <location>
        <begin position="19"/>
        <end position="479"/>
    </location>
</feature>
<dbReference type="RefSeq" id="WP_169232011.1">
    <property type="nucleotide sequence ID" value="NZ_JABBGF010000003.1"/>
</dbReference>
<comment type="caution">
    <text evidence="2">The sequence shown here is derived from an EMBL/GenBank/DDBJ whole genome shotgun (WGS) entry which is preliminary data.</text>
</comment>
<feature type="signal peptide" evidence="1">
    <location>
        <begin position="1"/>
        <end position="18"/>
    </location>
</feature>
<protein>
    <recommendedName>
        <fullName evidence="4">Cell wall anchor protein</fullName>
    </recommendedName>
</protein>
<proteinExistence type="predicted"/>
<organism evidence="2 3">
    <name type="scientific">Chryseobacterium cheonjiense</name>
    <dbReference type="NCBI Taxonomy" id="2728845"/>
    <lineage>
        <taxon>Bacteria</taxon>
        <taxon>Pseudomonadati</taxon>
        <taxon>Bacteroidota</taxon>
        <taxon>Flavobacteriia</taxon>
        <taxon>Flavobacteriales</taxon>
        <taxon>Weeksellaceae</taxon>
        <taxon>Chryseobacterium group</taxon>
        <taxon>Chryseobacterium</taxon>
    </lineage>
</organism>
<accession>A0A7Y0A8H9</accession>
<evidence type="ECO:0000313" key="3">
    <source>
        <dbReference type="Proteomes" id="UP000552615"/>
    </source>
</evidence>
<dbReference type="AlphaFoldDB" id="A0A7Y0A8H9"/>
<name>A0A7Y0A8H9_9FLAO</name>
<sequence length="479" mass="50483">MKYIITMAVLLISLDIKAQVGINNNFPKATLDITAKTTDGSKPEGLIAPRLTGDQLQAGDAQYGNAQKGAIVYATAAATSPSTKTANIISEGYYFFDGTAWQKIIDGASAGDTTNDAWINDTATSIVKLGTKSDGTARTAGTDFVARDNGSVGIGTSIPDASAALEVNASNKGMLIPRVALTGSIDVVTIPSPVTGLMVYNTGAGALTYKGFVFWNGTEWRSLENETLINPNVQQIDCAKAFLSPAIYTAGVSYNGTLALPYSNGNGGKYNGGTTITNNGLTFKLLPGTLSLSGFLYFSVTGIPIVSSPTTSNITINNILIPFYTGSACTTQNIGTQETDSGETTSAGYDINTTTPNSSITCFDGGQFCVRYNGTTANQRLQVRQNYGSNQVALAYSYWGTGSSGTSSFKDTNLIQNVWTDIYDFGSQNNTEGANTTFILVDKTQAKIRSFQIEADIVIASEIGISGGSDKLFLKLTKN</sequence>